<evidence type="ECO:0000313" key="2">
    <source>
        <dbReference type="EMBL" id="KAI1717236.1"/>
    </source>
</evidence>
<dbReference type="Proteomes" id="UP001201812">
    <property type="component" value="Unassembled WGS sequence"/>
</dbReference>
<feature type="compositionally biased region" description="Basic and acidic residues" evidence="1">
    <location>
        <begin position="15"/>
        <end position="26"/>
    </location>
</feature>
<gene>
    <name evidence="2" type="ORF">DdX_06973</name>
</gene>
<feature type="region of interest" description="Disordered" evidence="1">
    <location>
        <begin position="1"/>
        <end position="76"/>
    </location>
</feature>
<name>A0AAD4N770_9BILA</name>
<reference evidence="2" key="1">
    <citation type="submission" date="2022-01" db="EMBL/GenBank/DDBJ databases">
        <title>Genome Sequence Resource for Two Populations of Ditylenchus destructor, the Migratory Endoparasitic Phytonematode.</title>
        <authorList>
            <person name="Zhang H."/>
            <person name="Lin R."/>
            <person name="Xie B."/>
        </authorList>
    </citation>
    <scope>NUCLEOTIDE SEQUENCE</scope>
    <source>
        <strain evidence="2">BazhouSP</strain>
    </source>
</reference>
<dbReference type="EMBL" id="JAKKPZ010000009">
    <property type="protein sequence ID" value="KAI1717236.1"/>
    <property type="molecule type" value="Genomic_DNA"/>
</dbReference>
<sequence length="290" mass="33133">MIPISDSEQSTSKFTDAEKSSQRMDTGDNWLLNSTQMSADEKEDDIILYHDDTDSSCSDDDDDDSGWGSLNEEDGESEIKQRISNLIEIQGLCHIDLLGVQFKITHNEETNDFFVDLVQSEGCLQSVLQVIFRFPSQQNGLMEMFASSYDHWSKQGRVVHCDHQALIKPSKSKFATSKSSVSASVLPFQHHWHLQIHVYEQYYAINLNGREVERLSHRLPFRRIHKPRFAAKPTTECEVSCRAAPTALNSDLSNELLVYVSWSELTNESRTSPTNADILCHQLRRFRMLA</sequence>
<evidence type="ECO:0000256" key="1">
    <source>
        <dbReference type="SAM" id="MobiDB-lite"/>
    </source>
</evidence>
<keyword evidence="3" id="KW-1185">Reference proteome</keyword>
<comment type="caution">
    <text evidence="2">The sequence shown here is derived from an EMBL/GenBank/DDBJ whole genome shotgun (WGS) entry which is preliminary data.</text>
</comment>
<protein>
    <submittedName>
        <fullName evidence="2">Uncharacterized protein</fullName>
    </submittedName>
</protein>
<feature type="compositionally biased region" description="Acidic residues" evidence="1">
    <location>
        <begin position="57"/>
        <end position="76"/>
    </location>
</feature>
<feature type="compositionally biased region" description="Polar residues" evidence="1">
    <location>
        <begin position="1"/>
        <end position="14"/>
    </location>
</feature>
<proteinExistence type="predicted"/>
<organism evidence="2 3">
    <name type="scientific">Ditylenchus destructor</name>
    <dbReference type="NCBI Taxonomy" id="166010"/>
    <lineage>
        <taxon>Eukaryota</taxon>
        <taxon>Metazoa</taxon>
        <taxon>Ecdysozoa</taxon>
        <taxon>Nematoda</taxon>
        <taxon>Chromadorea</taxon>
        <taxon>Rhabditida</taxon>
        <taxon>Tylenchina</taxon>
        <taxon>Tylenchomorpha</taxon>
        <taxon>Sphaerularioidea</taxon>
        <taxon>Anguinidae</taxon>
        <taxon>Anguininae</taxon>
        <taxon>Ditylenchus</taxon>
    </lineage>
</organism>
<accession>A0AAD4N770</accession>
<dbReference type="AlphaFoldDB" id="A0AAD4N770"/>
<evidence type="ECO:0000313" key="3">
    <source>
        <dbReference type="Proteomes" id="UP001201812"/>
    </source>
</evidence>